<protein>
    <recommendedName>
        <fullName evidence="2">histidine kinase</fullName>
        <ecNumber evidence="2">2.7.13.3</ecNumber>
    </recommendedName>
</protein>
<dbReference type="AlphaFoldDB" id="A0A542ZYQ0"/>
<feature type="transmembrane region" description="Helical" evidence="9">
    <location>
        <begin position="6"/>
        <end position="26"/>
    </location>
</feature>
<keyword evidence="5" id="KW-0547">Nucleotide-binding</keyword>
<keyword evidence="4" id="KW-0808">Transferase</keyword>
<evidence type="ECO:0000256" key="3">
    <source>
        <dbReference type="ARBA" id="ARBA00022553"/>
    </source>
</evidence>
<evidence type="ECO:0000256" key="5">
    <source>
        <dbReference type="ARBA" id="ARBA00022741"/>
    </source>
</evidence>
<feature type="transmembrane region" description="Helical" evidence="9">
    <location>
        <begin position="99"/>
        <end position="123"/>
    </location>
</feature>
<dbReference type="EC" id="2.7.13.3" evidence="2"/>
<comment type="caution">
    <text evidence="11">The sequence shown here is derived from an EMBL/GenBank/DDBJ whole genome shotgun (WGS) entry which is preliminary data.</text>
</comment>
<evidence type="ECO:0000256" key="6">
    <source>
        <dbReference type="ARBA" id="ARBA00022777"/>
    </source>
</evidence>
<accession>A0A542ZYQ0</accession>
<name>A0A542ZYQ0_9MICC</name>
<evidence type="ECO:0000256" key="2">
    <source>
        <dbReference type="ARBA" id="ARBA00012438"/>
    </source>
</evidence>
<keyword evidence="3" id="KW-0597">Phosphoprotein</keyword>
<evidence type="ECO:0000256" key="1">
    <source>
        <dbReference type="ARBA" id="ARBA00000085"/>
    </source>
</evidence>
<comment type="catalytic activity">
    <reaction evidence="1">
        <text>ATP + protein L-histidine = ADP + protein N-phospho-L-histidine.</text>
        <dbReference type="EC" id="2.7.13.3"/>
    </reaction>
</comment>
<dbReference type="InterPro" id="IPR036890">
    <property type="entry name" value="HATPase_C_sf"/>
</dbReference>
<keyword evidence="9" id="KW-1133">Transmembrane helix</keyword>
<evidence type="ECO:0000313" key="11">
    <source>
        <dbReference type="EMBL" id="TQL65482.1"/>
    </source>
</evidence>
<dbReference type="GO" id="GO:0046983">
    <property type="term" value="F:protein dimerization activity"/>
    <property type="evidence" value="ECO:0007669"/>
    <property type="project" value="InterPro"/>
</dbReference>
<evidence type="ECO:0000256" key="7">
    <source>
        <dbReference type="ARBA" id="ARBA00022840"/>
    </source>
</evidence>
<feature type="transmembrane region" description="Helical" evidence="9">
    <location>
        <begin position="135"/>
        <end position="156"/>
    </location>
</feature>
<dbReference type="InterPro" id="IPR050482">
    <property type="entry name" value="Sensor_HK_TwoCompSys"/>
</dbReference>
<feature type="transmembrane region" description="Helical" evidence="9">
    <location>
        <begin position="38"/>
        <end position="59"/>
    </location>
</feature>
<keyword evidence="12" id="KW-1185">Reference proteome</keyword>
<reference evidence="11 12" key="1">
    <citation type="submission" date="2019-06" db="EMBL/GenBank/DDBJ databases">
        <title>Sequencing the genomes of 1000 actinobacteria strains.</title>
        <authorList>
            <person name="Klenk H.-P."/>
        </authorList>
    </citation>
    <scope>NUCLEOTIDE SEQUENCE [LARGE SCALE GENOMIC DNA]</scope>
    <source>
        <strain evidence="11 12">DSM 24083</strain>
    </source>
</reference>
<feature type="transmembrane region" description="Helical" evidence="9">
    <location>
        <begin position="65"/>
        <end position="92"/>
    </location>
</feature>
<dbReference type="Gene3D" id="3.30.565.10">
    <property type="entry name" value="Histidine kinase-like ATPase, C-terminal domain"/>
    <property type="match status" value="1"/>
</dbReference>
<dbReference type="InterPro" id="IPR011712">
    <property type="entry name" value="Sig_transdc_His_kin_sub3_dim/P"/>
</dbReference>
<keyword evidence="6 11" id="KW-0418">Kinase</keyword>
<dbReference type="GO" id="GO:0016020">
    <property type="term" value="C:membrane"/>
    <property type="evidence" value="ECO:0007669"/>
    <property type="project" value="InterPro"/>
</dbReference>
<evidence type="ECO:0000259" key="10">
    <source>
        <dbReference type="Pfam" id="PF07730"/>
    </source>
</evidence>
<dbReference type="PANTHER" id="PTHR24421">
    <property type="entry name" value="NITRATE/NITRITE SENSOR PROTEIN NARX-RELATED"/>
    <property type="match status" value="1"/>
</dbReference>
<keyword evidence="7" id="KW-0067">ATP-binding</keyword>
<dbReference type="GO" id="GO:0000155">
    <property type="term" value="F:phosphorelay sensor kinase activity"/>
    <property type="evidence" value="ECO:0007669"/>
    <property type="project" value="InterPro"/>
</dbReference>
<dbReference type="Pfam" id="PF07730">
    <property type="entry name" value="HisKA_3"/>
    <property type="match status" value="1"/>
</dbReference>
<dbReference type="Proteomes" id="UP000319746">
    <property type="component" value="Unassembled WGS sequence"/>
</dbReference>
<evidence type="ECO:0000313" key="12">
    <source>
        <dbReference type="Proteomes" id="UP000319746"/>
    </source>
</evidence>
<evidence type="ECO:0000256" key="4">
    <source>
        <dbReference type="ARBA" id="ARBA00022679"/>
    </source>
</evidence>
<sequence length="399" mass="44363">MVAQVLAISCMILTGFLVSMLAIMTTPENFVDATQMEISDLGAVRFLLATILLLLIPWYRKIPLVLIIAGGFHAVVIQGDPFVLAVGLTVWIVRAERRWQWIVAGTGLLAILINIGWHVLALLRMPSSDVAVEASIVAVLTIGFLTLGTVLATSLLTRQRRRIEQADATVVAVEHDRDNISTQMTRQTEREYLAREVHDTLAQRLTALSLQTGQMQRHLTGHDDAELATALQATRQYSDQALRDLRNLVTTLRDHGEKESTVPSVAPDGFDDLKRLFDDASDQGLVVYPLIVLNGYDTAPDELQRAVLRITQEALTNVMRHSPDQTVQLRFEGQPGEELRMEFMNRRDTQATFDAGSGTGILGITERAELLGGNAHAELLPEYFRLTIRLPWQQEQTAP</sequence>
<keyword evidence="9" id="KW-0812">Transmembrane</keyword>
<dbReference type="EMBL" id="VFOU01000005">
    <property type="protein sequence ID" value="TQL65482.1"/>
    <property type="molecule type" value="Genomic_DNA"/>
</dbReference>
<dbReference type="Gene3D" id="1.20.5.1930">
    <property type="match status" value="1"/>
</dbReference>
<feature type="domain" description="Signal transduction histidine kinase subgroup 3 dimerisation and phosphoacceptor" evidence="10">
    <location>
        <begin position="189"/>
        <end position="255"/>
    </location>
</feature>
<proteinExistence type="predicted"/>
<organism evidence="11 12">
    <name type="scientific">Enteractinococcus coprophilus</name>
    <dbReference type="NCBI Taxonomy" id="1027633"/>
    <lineage>
        <taxon>Bacteria</taxon>
        <taxon>Bacillati</taxon>
        <taxon>Actinomycetota</taxon>
        <taxon>Actinomycetes</taxon>
        <taxon>Micrococcales</taxon>
        <taxon>Micrococcaceae</taxon>
    </lineage>
</organism>
<keyword evidence="8" id="KW-0902">Two-component regulatory system</keyword>
<dbReference type="CDD" id="cd16917">
    <property type="entry name" value="HATPase_UhpB-NarQ-NarX-like"/>
    <property type="match status" value="1"/>
</dbReference>
<keyword evidence="9" id="KW-0472">Membrane</keyword>
<evidence type="ECO:0000256" key="9">
    <source>
        <dbReference type="SAM" id="Phobius"/>
    </source>
</evidence>
<gene>
    <name evidence="11" type="ORF">FB556_2677</name>
</gene>
<dbReference type="GO" id="GO:0005524">
    <property type="term" value="F:ATP binding"/>
    <property type="evidence" value="ECO:0007669"/>
    <property type="project" value="UniProtKB-KW"/>
</dbReference>
<dbReference type="PANTHER" id="PTHR24421:SF10">
    <property type="entry name" value="NITRATE_NITRITE SENSOR PROTEIN NARQ"/>
    <property type="match status" value="1"/>
</dbReference>
<evidence type="ECO:0000256" key="8">
    <source>
        <dbReference type="ARBA" id="ARBA00023012"/>
    </source>
</evidence>